<sequence>MVLIDLPNEIFLLIVDQLGPKDLILHRRVNKQFHTAFTENELNYHFLQHHFPRVKELRNVEDWRARTDWSEQFSRVVKRYHHLQSGRPRGIEIASLGKSFIAPTWSRSYPVVPWRRHLQFEEKTAQFHYPDTLWTYDDGLLVFPSAELKSYAVYDLSARILNEIDIDSENKIVRRIRLKEKTLIIEWCEAEPYHQLNEYEKVHRHFTTSYDIFLDPRTGKYQSIFRNEWKIHFLGFPLNSRDRFYSTHNKNHYAIYIWQPNRSAWGEDEPIEMLAIWDISRPSTYRPSTDPTGNCKPADEVDGPNITRRFTFLDLGFYGIRQRSSPTFRALELDENHVYFICEDHRWLVGAQSSDRHPRLHKVKSTGIPFGSGPHWEDECGADGDVNLSFCERNSDDRSPGTAPCWRHEEFPYLTITEALDAEAGVIFSARHCFMLETISINIKPKIKMIGPGYEISLRDGLWQQLLGKGKICGDERWLIGENTRDEVVILHFDQEGGSEGGISALDRLAI</sequence>
<dbReference type="EMBL" id="CAJVRL010000056">
    <property type="protein sequence ID" value="CAG8954237.1"/>
    <property type="molecule type" value="Genomic_DNA"/>
</dbReference>
<dbReference type="SMART" id="SM00256">
    <property type="entry name" value="FBOX"/>
    <property type="match status" value="1"/>
</dbReference>
<proteinExistence type="predicted"/>
<dbReference type="OrthoDB" id="5334391at2759"/>
<evidence type="ECO:0000313" key="2">
    <source>
        <dbReference type="EMBL" id="CAG8954237.1"/>
    </source>
</evidence>
<evidence type="ECO:0000313" key="3">
    <source>
        <dbReference type="Proteomes" id="UP000696280"/>
    </source>
</evidence>
<name>A0A9N9KZC7_9HELO</name>
<feature type="domain" description="F-box" evidence="1">
    <location>
        <begin position="1"/>
        <end position="47"/>
    </location>
</feature>
<dbReference type="Proteomes" id="UP000696280">
    <property type="component" value="Unassembled WGS sequence"/>
</dbReference>
<protein>
    <recommendedName>
        <fullName evidence="1">F-box domain-containing protein</fullName>
    </recommendedName>
</protein>
<dbReference type="AlphaFoldDB" id="A0A9N9KZC7"/>
<accession>A0A9N9KZC7</accession>
<dbReference type="SUPFAM" id="SSF81383">
    <property type="entry name" value="F-box domain"/>
    <property type="match status" value="1"/>
</dbReference>
<dbReference type="Pfam" id="PF00646">
    <property type="entry name" value="F-box"/>
    <property type="match status" value="1"/>
</dbReference>
<evidence type="ECO:0000259" key="1">
    <source>
        <dbReference type="PROSITE" id="PS50181"/>
    </source>
</evidence>
<keyword evidence="3" id="KW-1185">Reference proteome</keyword>
<dbReference type="InterPro" id="IPR001810">
    <property type="entry name" value="F-box_dom"/>
</dbReference>
<organism evidence="2 3">
    <name type="scientific">Hymenoscyphus fraxineus</name>
    <dbReference type="NCBI Taxonomy" id="746836"/>
    <lineage>
        <taxon>Eukaryota</taxon>
        <taxon>Fungi</taxon>
        <taxon>Dikarya</taxon>
        <taxon>Ascomycota</taxon>
        <taxon>Pezizomycotina</taxon>
        <taxon>Leotiomycetes</taxon>
        <taxon>Helotiales</taxon>
        <taxon>Helotiaceae</taxon>
        <taxon>Hymenoscyphus</taxon>
    </lineage>
</organism>
<dbReference type="PROSITE" id="PS50181">
    <property type="entry name" value="FBOX"/>
    <property type="match status" value="1"/>
</dbReference>
<gene>
    <name evidence="2" type="ORF">HYFRA_00005857</name>
</gene>
<reference evidence="2" key="1">
    <citation type="submission" date="2021-07" db="EMBL/GenBank/DDBJ databases">
        <authorList>
            <person name="Durling M."/>
        </authorList>
    </citation>
    <scope>NUCLEOTIDE SEQUENCE</scope>
</reference>
<comment type="caution">
    <text evidence="2">The sequence shown here is derived from an EMBL/GenBank/DDBJ whole genome shotgun (WGS) entry which is preliminary data.</text>
</comment>
<dbReference type="InterPro" id="IPR036047">
    <property type="entry name" value="F-box-like_dom_sf"/>
</dbReference>